<dbReference type="RefSeq" id="XP_007766676.1">
    <property type="nucleotide sequence ID" value="XM_007768486.1"/>
</dbReference>
<comment type="caution">
    <text evidence="2">The sequence shown here is derived from an EMBL/GenBank/DDBJ whole genome shotgun (WGS) entry which is preliminary data.</text>
</comment>
<reference evidence="3" key="1">
    <citation type="journal article" date="2012" name="Science">
        <title>The Paleozoic origin of enzymatic lignin decomposition reconstructed from 31 fungal genomes.</title>
        <authorList>
            <person name="Floudas D."/>
            <person name="Binder M."/>
            <person name="Riley R."/>
            <person name="Barry K."/>
            <person name="Blanchette R.A."/>
            <person name="Henrissat B."/>
            <person name="Martinez A.T."/>
            <person name="Otillar R."/>
            <person name="Spatafora J.W."/>
            <person name="Yadav J.S."/>
            <person name="Aerts A."/>
            <person name="Benoit I."/>
            <person name="Boyd A."/>
            <person name="Carlson A."/>
            <person name="Copeland A."/>
            <person name="Coutinho P.M."/>
            <person name="de Vries R.P."/>
            <person name="Ferreira P."/>
            <person name="Findley K."/>
            <person name="Foster B."/>
            <person name="Gaskell J."/>
            <person name="Glotzer D."/>
            <person name="Gorecki P."/>
            <person name="Heitman J."/>
            <person name="Hesse C."/>
            <person name="Hori C."/>
            <person name="Igarashi K."/>
            <person name="Jurgens J.A."/>
            <person name="Kallen N."/>
            <person name="Kersten P."/>
            <person name="Kohler A."/>
            <person name="Kuees U."/>
            <person name="Kumar T.K.A."/>
            <person name="Kuo A."/>
            <person name="LaButti K."/>
            <person name="Larrondo L.F."/>
            <person name="Lindquist E."/>
            <person name="Ling A."/>
            <person name="Lombard V."/>
            <person name="Lucas S."/>
            <person name="Lundell T."/>
            <person name="Martin R."/>
            <person name="McLaughlin D.J."/>
            <person name="Morgenstern I."/>
            <person name="Morin E."/>
            <person name="Murat C."/>
            <person name="Nagy L.G."/>
            <person name="Nolan M."/>
            <person name="Ohm R.A."/>
            <person name="Patyshakuliyeva A."/>
            <person name="Rokas A."/>
            <person name="Ruiz-Duenas F.J."/>
            <person name="Sabat G."/>
            <person name="Salamov A."/>
            <person name="Samejima M."/>
            <person name="Schmutz J."/>
            <person name="Slot J.C."/>
            <person name="St John F."/>
            <person name="Stenlid J."/>
            <person name="Sun H."/>
            <person name="Sun S."/>
            <person name="Syed K."/>
            <person name="Tsang A."/>
            <person name="Wiebenga A."/>
            <person name="Young D."/>
            <person name="Pisabarro A."/>
            <person name="Eastwood D.C."/>
            <person name="Martin F."/>
            <person name="Cullen D."/>
            <person name="Grigoriev I.V."/>
            <person name="Hibbett D.S."/>
        </authorList>
    </citation>
    <scope>NUCLEOTIDE SEQUENCE [LARGE SCALE GENOMIC DNA]</scope>
    <source>
        <strain evidence="3">RWD-64-598 SS2</strain>
    </source>
</reference>
<feature type="compositionally biased region" description="Basic residues" evidence="1">
    <location>
        <begin position="481"/>
        <end position="503"/>
    </location>
</feature>
<dbReference type="AlphaFoldDB" id="A0A5M3MU72"/>
<accession>A0A5M3MU72</accession>
<dbReference type="OrthoDB" id="2802356at2759"/>
<evidence type="ECO:0000256" key="1">
    <source>
        <dbReference type="SAM" id="MobiDB-lite"/>
    </source>
</evidence>
<dbReference type="EMBL" id="JH711576">
    <property type="protein sequence ID" value="EIW82679.1"/>
    <property type="molecule type" value="Genomic_DNA"/>
</dbReference>
<dbReference type="KEGG" id="cput:CONPUDRAFT_163773"/>
<sequence>MSAYDYYQHHTNGWGTNQMRFGPPQPIRFQPQPNWGGYDFFRAHANTTPDPNLWQHAFRRINSDSMNNSLGVGLREARSHHHRVFGGLASMHNLSPQELGHAAAYEAYRLWIHNSSLYEPLGADPHRQKEALVGLAVAEAMRLYNHSSQRMDSHGRYPAIEAAAATASMLFQDVIARESTGGMGRGRSPSPMGRGVSPGSPYAGAGYGGGSYGGAGVPAGAYASSYGGNAGGYGGYDGTGYPNATGTAGAYGGAGAGGSPYLKDAYHSDYDAPWFSGRHAHSPGSGYGSQRQRRHSHTGYGMGMGQPPSPIQMVGPYPRSPSPYNVPGAASQGVNAYPGRAPSPYNIAGASQGGYPGRAPSPYNVAGASQGAYPGRSPSPYNVAAPASPLMHSHSHSSHSGRSPSPYRSSGQSHEHSHSHSHRSHSHSRRSPSPMRALPIQPVQQAQVPMVLDSRGRPYKGANVYQATSGHTVIEIPSSSSKHKHHSSTSKSGHHHSSSRSGHHSSSSGGLFHRSRSSEPGPRVYRV</sequence>
<proteinExistence type="predicted"/>
<feature type="region of interest" description="Disordered" evidence="1">
    <location>
        <begin position="477"/>
        <end position="527"/>
    </location>
</feature>
<dbReference type="OMA" id="HWHRRIY"/>
<keyword evidence="3" id="KW-1185">Reference proteome</keyword>
<feature type="compositionally biased region" description="Basic residues" evidence="1">
    <location>
        <begin position="419"/>
        <end position="430"/>
    </location>
</feature>
<evidence type="ECO:0000313" key="3">
    <source>
        <dbReference type="Proteomes" id="UP000053558"/>
    </source>
</evidence>
<gene>
    <name evidence="2" type="ORF">CONPUDRAFT_163773</name>
</gene>
<protein>
    <submittedName>
        <fullName evidence="2">Uncharacterized protein</fullName>
    </submittedName>
</protein>
<feature type="compositionally biased region" description="Low complexity" evidence="1">
    <location>
        <begin position="400"/>
        <end position="412"/>
    </location>
</feature>
<dbReference type="Proteomes" id="UP000053558">
    <property type="component" value="Unassembled WGS sequence"/>
</dbReference>
<feature type="region of interest" description="Disordered" evidence="1">
    <location>
        <begin position="281"/>
        <end position="306"/>
    </location>
</feature>
<name>A0A5M3MU72_CONPW</name>
<dbReference type="GeneID" id="19204988"/>
<organism evidence="2 3">
    <name type="scientific">Coniophora puteana (strain RWD-64-598)</name>
    <name type="common">Brown rot fungus</name>
    <dbReference type="NCBI Taxonomy" id="741705"/>
    <lineage>
        <taxon>Eukaryota</taxon>
        <taxon>Fungi</taxon>
        <taxon>Dikarya</taxon>
        <taxon>Basidiomycota</taxon>
        <taxon>Agaricomycotina</taxon>
        <taxon>Agaricomycetes</taxon>
        <taxon>Agaricomycetidae</taxon>
        <taxon>Boletales</taxon>
        <taxon>Coniophorineae</taxon>
        <taxon>Coniophoraceae</taxon>
        <taxon>Coniophora</taxon>
    </lineage>
</organism>
<feature type="region of interest" description="Disordered" evidence="1">
    <location>
        <begin position="368"/>
        <end position="436"/>
    </location>
</feature>
<evidence type="ECO:0000313" key="2">
    <source>
        <dbReference type="EMBL" id="EIW82679.1"/>
    </source>
</evidence>